<evidence type="ECO:0000313" key="1">
    <source>
        <dbReference type="EMBL" id="MCT7979841.1"/>
    </source>
</evidence>
<accession>A0ABT2NAV7</accession>
<sequence length="58" mass="6339">MSTVSRKTDAVAGECLKARSRFQARVCRTAGNRNIDGSLKAELKLLMVRDVIDSSALE</sequence>
<dbReference type="RefSeq" id="WP_261236480.1">
    <property type="nucleotide sequence ID" value="NZ_JAMXFA010000028.1"/>
</dbReference>
<protein>
    <submittedName>
        <fullName evidence="1">Uncharacterized protein</fullName>
    </submittedName>
</protein>
<dbReference type="EMBL" id="JAMXFA010000028">
    <property type="protein sequence ID" value="MCT7979841.1"/>
    <property type="molecule type" value="Genomic_DNA"/>
</dbReference>
<keyword evidence="2" id="KW-1185">Reference proteome</keyword>
<dbReference type="Proteomes" id="UP001525961">
    <property type="component" value="Unassembled WGS sequence"/>
</dbReference>
<reference evidence="1 2" key="1">
    <citation type="journal article" date="2022" name="Front. Microbiol.">
        <title>High genomic differentiation and limited gene flow indicate recent cryptic speciation within the genus Laspinema (cyanobacteria).</title>
        <authorList>
            <person name="Stanojkovic A."/>
            <person name="Skoupy S."/>
            <person name="Skaloud P."/>
            <person name="Dvorak P."/>
        </authorList>
    </citation>
    <scope>NUCLEOTIDE SEQUENCE [LARGE SCALE GENOMIC DNA]</scope>
    <source>
        <strain evidence="1 2">D3b</strain>
    </source>
</reference>
<gene>
    <name evidence="1" type="ORF">NG792_19155</name>
</gene>
<name>A0ABT2NAV7_9CYAN</name>
<organism evidence="1 2">
    <name type="scientific">Laspinema olomoucense D3b</name>
    <dbReference type="NCBI Taxonomy" id="2953688"/>
    <lineage>
        <taxon>Bacteria</taxon>
        <taxon>Bacillati</taxon>
        <taxon>Cyanobacteriota</taxon>
        <taxon>Cyanophyceae</taxon>
        <taxon>Oscillatoriophycideae</taxon>
        <taxon>Oscillatoriales</taxon>
        <taxon>Laspinemataceae</taxon>
        <taxon>Laspinema</taxon>
        <taxon>Laspinema olomoucense</taxon>
    </lineage>
</organism>
<proteinExistence type="predicted"/>
<comment type="caution">
    <text evidence="1">The sequence shown here is derived from an EMBL/GenBank/DDBJ whole genome shotgun (WGS) entry which is preliminary data.</text>
</comment>
<evidence type="ECO:0000313" key="2">
    <source>
        <dbReference type="Proteomes" id="UP001525961"/>
    </source>
</evidence>